<evidence type="ECO:0008006" key="4">
    <source>
        <dbReference type="Google" id="ProtNLM"/>
    </source>
</evidence>
<dbReference type="Proteomes" id="UP001595805">
    <property type="component" value="Unassembled WGS sequence"/>
</dbReference>
<reference evidence="3" key="1">
    <citation type="journal article" date="2019" name="Int. J. Syst. Evol. Microbiol.">
        <title>The Global Catalogue of Microorganisms (GCM) 10K type strain sequencing project: providing services to taxonomists for standard genome sequencing and annotation.</title>
        <authorList>
            <consortium name="The Broad Institute Genomics Platform"/>
            <consortium name="The Broad Institute Genome Sequencing Center for Infectious Disease"/>
            <person name="Wu L."/>
            <person name="Ma J."/>
        </authorList>
    </citation>
    <scope>NUCLEOTIDE SEQUENCE [LARGE SCALE GENOMIC DNA]</scope>
    <source>
        <strain evidence="3">CCUG 60523</strain>
    </source>
</reference>
<feature type="transmembrane region" description="Helical" evidence="1">
    <location>
        <begin position="85"/>
        <end position="104"/>
    </location>
</feature>
<sequence length="140" mass="16049">MKNSSLIQVPLFSPGWKKVAYVLFSSAVILVIVLAILRVDMSPDEAGNIVYALWAVSFGILNLTKEPQEDEMIQRFRLQAFQTGFYWLIWGLLASAVINVWRYGSINADYFTAYLVLFLLNAYIFAAFRYQIYQANQSDN</sequence>
<accession>A0ABV8AU86</accession>
<protein>
    <recommendedName>
        <fullName evidence="4">DUF2178 domain-containing protein</fullName>
    </recommendedName>
</protein>
<gene>
    <name evidence="2" type="ORF">ACFOSV_15115</name>
</gene>
<feature type="transmembrane region" description="Helical" evidence="1">
    <location>
        <begin position="110"/>
        <end position="128"/>
    </location>
</feature>
<evidence type="ECO:0000313" key="3">
    <source>
        <dbReference type="Proteomes" id="UP001595805"/>
    </source>
</evidence>
<evidence type="ECO:0000256" key="1">
    <source>
        <dbReference type="SAM" id="Phobius"/>
    </source>
</evidence>
<proteinExistence type="predicted"/>
<name>A0ABV8AU86_9BACT</name>
<dbReference type="RefSeq" id="WP_377906869.1">
    <property type="nucleotide sequence ID" value="NZ_JBHRZS010000007.1"/>
</dbReference>
<feature type="transmembrane region" description="Helical" evidence="1">
    <location>
        <begin position="45"/>
        <end position="64"/>
    </location>
</feature>
<keyword evidence="1" id="KW-0472">Membrane</keyword>
<keyword evidence="1" id="KW-0812">Transmembrane</keyword>
<keyword evidence="1" id="KW-1133">Transmembrane helix</keyword>
<feature type="transmembrane region" description="Helical" evidence="1">
    <location>
        <begin position="20"/>
        <end position="39"/>
    </location>
</feature>
<organism evidence="2 3">
    <name type="scientific">Algoriphagus namhaensis</name>
    <dbReference type="NCBI Taxonomy" id="915353"/>
    <lineage>
        <taxon>Bacteria</taxon>
        <taxon>Pseudomonadati</taxon>
        <taxon>Bacteroidota</taxon>
        <taxon>Cytophagia</taxon>
        <taxon>Cytophagales</taxon>
        <taxon>Cyclobacteriaceae</taxon>
        <taxon>Algoriphagus</taxon>
    </lineage>
</organism>
<comment type="caution">
    <text evidence="2">The sequence shown here is derived from an EMBL/GenBank/DDBJ whole genome shotgun (WGS) entry which is preliminary data.</text>
</comment>
<dbReference type="EMBL" id="JBHRZS010000007">
    <property type="protein sequence ID" value="MFC3881523.1"/>
    <property type="molecule type" value="Genomic_DNA"/>
</dbReference>
<evidence type="ECO:0000313" key="2">
    <source>
        <dbReference type="EMBL" id="MFC3881523.1"/>
    </source>
</evidence>
<keyword evidence="3" id="KW-1185">Reference proteome</keyword>